<dbReference type="KEGG" id="spse:SULPSESMR1_04377"/>
<dbReference type="RefSeq" id="WP_114284581.1">
    <property type="nucleotide sequence ID" value="NZ_CP022418.1"/>
</dbReference>
<gene>
    <name evidence="2" type="ORF">SULPSESMR1_04377</name>
</gene>
<dbReference type="InterPro" id="IPR047937">
    <property type="entry name" value="Eex_IncN-like"/>
</dbReference>
<dbReference type="NCBIfam" id="NF033894">
    <property type="entry name" value="Eex_IncN"/>
    <property type="match status" value="1"/>
</dbReference>
<evidence type="ECO:0000256" key="1">
    <source>
        <dbReference type="SAM" id="MobiDB-lite"/>
    </source>
</evidence>
<dbReference type="AlphaFoldDB" id="A0A221K8A6"/>
<evidence type="ECO:0008006" key="4">
    <source>
        <dbReference type="Google" id="ProtNLM"/>
    </source>
</evidence>
<accession>A0A221K8A6</accession>
<reference evidence="2 3" key="1">
    <citation type="submission" date="2017-07" db="EMBL/GenBank/DDBJ databases">
        <title>Genome Sequence of Sulfitobacter pseudonitzschiae Strain SMR1 Isolated from a culture of the Diatom Skeletonema marinoi.</title>
        <authorList>
            <person name="Topel M."/>
            <person name="Pinder M.I.M."/>
            <person name="Johansson O.N."/>
            <person name="Kourtchenko O."/>
            <person name="Godhe A."/>
            <person name="Clarke A.K."/>
        </authorList>
    </citation>
    <scope>NUCLEOTIDE SEQUENCE [LARGE SCALE GENOMIC DNA]</scope>
    <source>
        <strain evidence="2 3">SMR1</strain>
        <plasmid evidence="2 3">pSMR1-3</plasmid>
    </source>
</reference>
<feature type="region of interest" description="Disordered" evidence="1">
    <location>
        <begin position="64"/>
        <end position="90"/>
    </location>
</feature>
<keyword evidence="2" id="KW-0614">Plasmid</keyword>
<keyword evidence="3" id="KW-1185">Reference proteome</keyword>
<dbReference type="Proteomes" id="UP000199754">
    <property type="component" value="Plasmid pSMR1-3"/>
</dbReference>
<evidence type="ECO:0000313" key="3">
    <source>
        <dbReference type="Proteomes" id="UP000199754"/>
    </source>
</evidence>
<protein>
    <recommendedName>
        <fullName evidence="4">EexN family lipoprotein</fullName>
    </recommendedName>
</protein>
<sequence>MKMNLRVLGLLPLGLLLAGCFEEEEPNHTVQYFLDNPEARAEMMEKCEVMDDALTDANCLNASAATQSAARDENQKRQQDAVKSLYGDGS</sequence>
<geneLocation type="plasmid" evidence="2 3">
    <name>pSMR1-3</name>
</geneLocation>
<dbReference type="PROSITE" id="PS51257">
    <property type="entry name" value="PROKAR_LIPOPROTEIN"/>
    <property type="match status" value="1"/>
</dbReference>
<dbReference type="EMBL" id="CP022418">
    <property type="protein sequence ID" value="ASM75100.1"/>
    <property type="molecule type" value="Genomic_DNA"/>
</dbReference>
<evidence type="ECO:0000313" key="2">
    <source>
        <dbReference type="EMBL" id="ASM75100.1"/>
    </source>
</evidence>
<dbReference type="OrthoDB" id="7860510at2"/>
<name>A0A221K8A6_9RHOB</name>
<feature type="compositionally biased region" description="Basic and acidic residues" evidence="1">
    <location>
        <begin position="70"/>
        <end position="80"/>
    </location>
</feature>
<organism evidence="2 3">
    <name type="scientific">Pseudosulfitobacter pseudonitzschiae</name>
    <dbReference type="NCBI Taxonomy" id="1402135"/>
    <lineage>
        <taxon>Bacteria</taxon>
        <taxon>Pseudomonadati</taxon>
        <taxon>Pseudomonadota</taxon>
        <taxon>Alphaproteobacteria</taxon>
        <taxon>Rhodobacterales</taxon>
        <taxon>Roseobacteraceae</taxon>
        <taxon>Pseudosulfitobacter</taxon>
    </lineage>
</organism>
<proteinExistence type="predicted"/>